<dbReference type="GO" id="GO:0003677">
    <property type="term" value="F:DNA binding"/>
    <property type="evidence" value="ECO:0007669"/>
    <property type="project" value="InterPro"/>
</dbReference>
<gene>
    <name evidence="4" type="ORF">Raf01_15600</name>
</gene>
<proteinExistence type="predicted"/>
<evidence type="ECO:0000313" key="5">
    <source>
        <dbReference type="Proteomes" id="UP000642748"/>
    </source>
</evidence>
<keyword evidence="5" id="KW-1185">Reference proteome</keyword>
<dbReference type="InterPro" id="IPR009061">
    <property type="entry name" value="DNA-bd_dom_put_sf"/>
</dbReference>
<evidence type="ECO:0000313" key="4">
    <source>
        <dbReference type="EMBL" id="GIH13388.1"/>
    </source>
</evidence>
<comment type="caution">
    <text evidence="4">The sequence shown here is derived from an EMBL/GenBank/DDBJ whole genome shotgun (WGS) entry which is preliminary data.</text>
</comment>
<evidence type="ECO:0000259" key="2">
    <source>
        <dbReference type="PROSITE" id="PS50937"/>
    </source>
</evidence>
<feature type="compositionally biased region" description="Basic and acidic residues" evidence="1">
    <location>
        <begin position="74"/>
        <end position="86"/>
    </location>
</feature>
<dbReference type="EMBL" id="BONZ01000013">
    <property type="protein sequence ID" value="GIH13388.1"/>
    <property type="molecule type" value="Genomic_DNA"/>
</dbReference>
<dbReference type="PROSITE" id="PS51332">
    <property type="entry name" value="B12_BINDING"/>
    <property type="match status" value="1"/>
</dbReference>
<feature type="region of interest" description="Disordered" evidence="1">
    <location>
        <begin position="66"/>
        <end position="95"/>
    </location>
</feature>
<dbReference type="Gene3D" id="3.40.50.280">
    <property type="entry name" value="Cobalamin-binding domain"/>
    <property type="match status" value="1"/>
</dbReference>
<dbReference type="InterPro" id="IPR036724">
    <property type="entry name" value="Cobalamin-bd_sf"/>
</dbReference>
<dbReference type="RefSeq" id="WP_203917029.1">
    <property type="nucleotide sequence ID" value="NZ_BONZ01000013.1"/>
</dbReference>
<feature type="domain" description="HTH merR-type" evidence="2">
    <location>
        <begin position="1"/>
        <end position="75"/>
    </location>
</feature>
<dbReference type="GO" id="GO:0031419">
    <property type="term" value="F:cobalamin binding"/>
    <property type="evidence" value="ECO:0007669"/>
    <property type="project" value="InterPro"/>
</dbReference>
<reference evidence="4" key="1">
    <citation type="submission" date="2021-01" db="EMBL/GenBank/DDBJ databases">
        <title>Whole genome shotgun sequence of Rugosimonospora africana NBRC 104875.</title>
        <authorList>
            <person name="Komaki H."/>
            <person name="Tamura T."/>
        </authorList>
    </citation>
    <scope>NUCLEOTIDE SEQUENCE</scope>
    <source>
        <strain evidence="4">NBRC 104875</strain>
    </source>
</reference>
<sequence length="295" mass="30742">MTVDDLSAGEVARQLGIAVTTLRTWHQRYGLGPTGHVPGQHRRYTADDLTLLSRMRELITRGVPPARAAQKALGAREPDTPARDGGGRAIGVGRSHPAARGLSRAALRLDAAAVAGLLNEQLTATGVVRAWEDVVVPVLRGIGARHASTGAMVEVEHLLSACVSAALAGIPRPEPSGPPRVLLGCADEEMHSLPIEALAAGLAEAGLAVRQLGARVPPRALRDAARRTGPAAVGLWAHAARYAVPAQLLDLAELPDPPTLLLAVGPGWDEVRLPPSVSRPRTLSEAVAILTAGSY</sequence>
<organism evidence="4 5">
    <name type="scientific">Rugosimonospora africana</name>
    <dbReference type="NCBI Taxonomy" id="556532"/>
    <lineage>
        <taxon>Bacteria</taxon>
        <taxon>Bacillati</taxon>
        <taxon>Actinomycetota</taxon>
        <taxon>Actinomycetes</taxon>
        <taxon>Micromonosporales</taxon>
        <taxon>Micromonosporaceae</taxon>
        <taxon>Rugosimonospora</taxon>
    </lineage>
</organism>
<evidence type="ECO:0000256" key="1">
    <source>
        <dbReference type="SAM" id="MobiDB-lite"/>
    </source>
</evidence>
<protein>
    <submittedName>
        <fullName evidence="4">Transcriptional regulator</fullName>
    </submittedName>
</protein>
<dbReference type="AlphaFoldDB" id="A0A8J3QQ30"/>
<dbReference type="Pfam" id="PF02607">
    <property type="entry name" value="B12-binding_2"/>
    <property type="match status" value="1"/>
</dbReference>
<dbReference type="SUPFAM" id="SSF46955">
    <property type="entry name" value="Putative DNA-binding domain"/>
    <property type="match status" value="1"/>
</dbReference>
<dbReference type="InterPro" id="IPR000551">
    <property type="entry name" value="MerR-type_HTH_dom"/>
</dbReference>
<dbReference type="Proteomes" id="UP000642748">
    <property type="component" value="Unassembled WGS sequence"/>
</dbReference>
<dbReference type="Gene3D" id="1.10.1660.10">
    <property type="match status" value="1"/>
</dbReference>
<name>A0A8J3QQ30_9ACTN</name>
<dbReference type="InterPro" id="IPR006158">
    <property type="entry name" value="Cobalamin-bd"/>
</dbReference>
<dbReference type="InterPro" id="IPR003759">
    <property type="entry name" value="Cbl-bd_cap"/>
</dbReference>
<dbReference type="Pfam" id="PF13411">
    <property type="entry name" value="MerR_1"/>
    <property type="match status" value="1"/>
</dbReference>
<accession>A0A8J3QQ30</accession>
<dbReference type="SMART" id="SM00422">
    <property type="entry name" value="HTH_MERR"/>
    <property type="match status" value="1"/>
</dbReference>
<dbReference type="GO" id="GO:0046872">
    <property type="term" value="F:metal ion binding"/>
    <property type="evidence" value="ECO:0007669"/>
    <property type="project" value="InterPro"/>
</dbReference>
<dbReference type="SUPFAM" id="SSF52242">
    <property type="entry name" value="Cobalamin (vitamin B12)-binding domain"/>
    <property type="match status" value="1"/>
</dbReference>
<dbReference type="InterPro" id="IPR036594">
    <property type="entry name" value="Meth_synthase_dom"/>
</dbReference>
<feature type="domain" description="B12-binding" evidence="3">
    <location>
        <begin position="178"/>
        <end position="295"/>
    </location>
</feature>
<dbReference type="GO" id="GO:0006355">
    <property type="term" value="P:regulation of DNA-templated transcription"/>
    <property type="evidence" value="ECO:0007669"/>
    <property type="project" value="InterPro"/>
</dbReference>
<dbReference type="PROSITE" id="PS50937">
    <property type="entry name" value="HTH_MERR_2"/>
    <property type="match status" value="1"/>
</dbReference>
<evidence type="ECO:0000259" key="3">
    <source>
        <dbReference type="PROSITE" id="PS51332"/>
    </source>
</evidence>
<dbReference type="Gene3D" id="1.10.1240.10">
    <property type="entry name" value="Methionine synthase domain"/>
    <property type="match status" value="1"/>
</dbReference>